<name>A0A898KAV1_9CAUD</name>
<reference evidence="2" key="1">
    <citation type="submission" date="2021-01" db="EMBL/GenBank/DDBJ databases">
        <authorList>
            <person name="Shang Y."/>
        </authorList>
    </citation>
    <scope>NUCLEOTIDE SEQUENCE</scope>
</reference>
<protein>
    <submittedName>
        <fullName evidence="2">Uncharacterized protein</fullName>
    </submittedName>
</protein>
<evidence type="ECO:0000313" key="2">
    <source>
        <dbReference type="EMBL" id="QSJ03998.1"/>
    </source>
</evidence>
<feature type="coiled-coil region" evidence="1">
    <location>
        <begin position="10"/>
        <end position="44"/>
    </location>
</feature>
<accession>A0A898KAV1</accession>
<proteinExistence type="predicted"/>
<dbReference type="EMBL" id="MW544066">
    <property type="protein sequence ID" value="QSJ03998.1"/>
    <property type="molecule type" value="Genomic_DNA"/>
</dbReference>
<dbReference type="GeneID" id="65133636"/>
<evidence type="ECO:0000313" key="3">
    <source>
        <dbReference type="Proteomes" id="UP000662760"/>
    </source>
</evidence>
<dbReference type="RefSeq" id="YP_010115032.1">
    <property type="nucleotide sequence ID" value="NC_055921.1"/>
</dbReference>
<keyword evidence="3" id="KW-1185">Reference proteome</keyword>
<organism evidence="2 3">
    <name type="scientific">Salmonella phage vB_SalP_TR2</name>
    <dbReference type="NCBI Taxonomy" id="2812854"/>
    <lineage>
        <taxon>Viruses</taxon>
        <taxon>Duplodnaviria</taxon>
        <taxon>Heunggongvirae</taxon>
        <taxon>Uroviricota</taxon>
        <taxon>Caudoviricetes</taxon>
        <taxon>Schitoviridae</taxon>
        <taxon>Triduovirus</taxon>
        <taxon>Triduovirus Tr2</taxon>
    </lineage>
</organism>
<evidence type="ECO:0000256" key="1">
    <source>
        <dbReference type="SAM" id="Coils"/>
    </source>
</evidence>
<keyword evidence="1" id="KW-0175">Coiled coil</keyword>
<sequence length="58" mass="6913">MNKQMSQEELDVHRKNVQEYHDRIAGLEADLARQQEGLREYLNRHNLNKGDFDKAYPV</sequence>
<dbReference type="Proteomes" id="UP000662760">
    <property type="component" value="Segment"/>
</dbReference>
<dbReference type="KEGG" id="vg:65133636"/>